<protein>
    <recommendedName>
        <fullName evidence="3">Transposase</fullName>
    </recommendedName>
</protein>
<reference evidence="1" key="1">
    <citation type="submission" date="2022-01" db="EMBL/GenBank/DDBJ databases">
        <authorList>
            <person name="King R."/>
        </authorList>
    </citation>
    <scope>NUCLEOTIDE SEQUENCE</scope>
</reference>
<dbReference type="Proteomes" id="UP001153636">
    <property type="component" value="Chromosome 14"/>
</dbReference>
<gene>
    <name evidence="1" type="ORF">PSYICH_LOCUS4249</name>
</gene>
<dbReference type="EMBL" id="OV651826">
    <property type="protein sequence ID" value="CAH1103662.1"/>
    <property type="molecule type" value="Genomic_DNA"/>
</dbReference>
<evidence type="ECO:0008006" key="3">
    <source>
        <dbReference type="Google" id="ProtNLM"/>
    </source>
</evidence>
<dbReference type="InterPro" id="IPR036397">
    <property type="entry name" value="RNaseH_sf"/>
</dbReference>
<name>A0A9P0CHQ2_9CUCU</name>
<evidence type="ECO:0000313" key="2">
    <source>
        <dbReference type="Proteomes" id="UP001153636"/>
    </source>
</evidence>
<dbReference type="Gene3D" id="3.30.420.10">
    <property type="entry name" value="Ribonuclease H-like superfamily/Ribonuclease H"/>
    <property type="match status" value="1"/>
</dbReference>
<dbReference type="PANTHER" id="PTHR47326">
    <property type="entry name" value="TRANSPOSABLE ELEMENT TC3 TRANSPOSASE-LIKE PROTEIN"/>
    <property type="match status" value="1"/>
</dbReference>
<dbReference type="PANTHER" id="PTHR47326:SF1">
    <property type="entry name" value="HTH PSQ-TYPE DOMAIN-CONTAINING PROTEIN"/>
    <property type="match status" value="1"/>
</dbReference>
<dbReference type="AlphaFoldDB" id="A0A9P0CHQ2"/>
<sequence>MKLNETNRIIIQVIIGCGEKTRIQKDIIYLMINILTENQNFLISELNRLFPNSNNLWLQQDGAPPHYAVLVRNYLDNVLQNRWIGKRRSIEWPPWSPDLT</sequence>
<accession>A0A9P0CHQ2</accession>
<keyword evidence="2" id="KW-1185">Reference proteome</keyword>
<organism evidence="1 2">
    <name type="scientific">Psylliodes chrysocephalus</name>
    <dbReference type="NCBI Taxonomy" id="3402493"/>
    <lineage>
        <taxon>Eukaryota</taxon>
        <taxon>Metazoa</taxon>
        <taxon>Ecdysozoa</taxon>
        <taxon>Arthropoda</taxon>
        <taxon>Hexapoda</taxon>
        <taxon>Insecta</taxon>
        <taxon>Pterygota</taxon>
        <taxon>Neoptera</taxon>
        <taxon>Endopterygota</taxon>
        <taxon>Coleoptera</taxon>
        <taxon>Polyphaga</taxon>
        <taxon>Cucujiformia</taxon>
        <taxon>Chrysomeloidea</taxon>
        <taxon>Chrysomelidae</taxon>
        <taxon>Galerucinae</taxon>
        <taxon>Alticini</taxon>
        <taxon>Psylliodes</taxon>
    </lineage>
</organism>
<dbReference type="GO" id="GO:0003676">
    <property type="term" value="F:nucleic acid binding"/>
    <property type="evidence" value="ECO:0007669"/>
    <property type="project" value="InterPro"/>
</dbReference>
<proteinExistence type="predicted"/>
<dbReference type="OrthoDB" id="6766291at2759"/>
<evidence type="ECO:0000313" key="1">
    <source>
        <dbReference type="EMBL" id="CAH1103662.1"/>
    </source>
</evidence>